<proteinExistence type="predicted"/>
<dbReference type="AlphaFoldDB" id="A0AAD9XQT5"/>
<organism evidence="2 3">
    <name type="scientific">Dipteronia dyeriana</name>
    <dbReference type="NCBI Taxonomy" id="168575"/>
    <lineage>
        <taxon>Eukaryota</taxon>
        <taxon>Viridiplantae</taxon>
        <taxon>Streptophyta</taxon>
        <taxon>Embryophyta</taxon>
        <taxon>Tracheophyta</taxon>
        <taxon>Spermatophyta</taxon>
        <taxon>Magnoliopsida</taxon>
        <taxon>eudicotyledons</taxon>
        <taxon>Gunneridae</taxon>
        <taxon>Pentapetalae</taxon>
        <taxon>rosids</taxon>
        <taxon>malvids</taxon>
        <taxon>Sapindales</taxon>
        <taxon>Sapindaceae</taxon>
        <taxon>Hippocastanoideae</taxon>
        <taxon>Acereae</taxon>
        <taxon>Dipteronia</taxon>
    </lineage>
</organism>
<evidence type="ECO:0000313" key="3">
    <source>
        <dbReference type="Proteomes" id="UP001280121"/>
    </source>
</evidence>
<evidence type="ECO:0000313" key="2">
    <source>
        <dbReference type="EMBL" id="KAK2664156.1"/>
    </source>
</evidence>
<reference evidence="2" key="1">
    <citation type="journal article" date="2023" name="Plant J.">
        <title>Genome sequences and population genomics provide insights into the demographic history, inbreeding, and mutation load of two 'living fossil' tree species of Dipteronia.</title>
        <authorList>
            <person name="Feng Y."/>
            <person name="Comes H.P."/>
            <person name="Chen J."/>
            <person name="Zhu S."/>
            <person name="Lu R."/>
            <person name="Zhang X."/>
            <person name="Li P."/>
            <person name="Qiu J."/>
            <person name="Olsen K.M."/>
            <person name="Qiu Y."/>
        </authorList>
    </citation>
    <scope>NUCLEOTIDE SEQUENCE</scope>
    <source>
        <strain evidence="2">KIB01</strain>
    </source>
</reference>
<feature type="region of interest" description="Disordered" evidence="1">
    <location>
        <begin position="18"/>
        <end position="45"/>
    </location>
</feature>
<sequence>MKPSVRDEKKRVIVASPVSSARRRRTKKHFPSRIHPMKTRSGTRGIDISVLEEELTIRIARGKDNNKG</sequence>
<name>A0AAD9XQT5_9ROSI</name>
<keyword evidence="3" id="KW-1185">Reference proteome</keyword>
<comment type="caution">
    <text evidence="2">The sequence shown here is derived from an EMBL/GenBank/DDBJ whole genome shotgun (WGS) entry which is preliminary data.</text>
</comment>
<protein>
    <submittedName>
        <fullName evidence="2">Uncharacterized protein</fullName>
    </submittedName>
</protein>
<accession>A0AAD9XQT5</accession>
<gene>
    <name evidence="2" type="ORF">Ddye_002730</name>
</gene>
<evidence type="ECO:0000256" key="1">
    <source>
        <dbReference type="SAM" id="MobiDB-lite"/>
    </source>
</evidence>
<feature type="compositionally biased region" description="Basic residues" evidence="1">
    <location>
        <begin position="21"/>
        <end position="38"/>
    </location>
</feature>
<dbReference type="EMBL" id="JANJYI010000001">
    <property type="protein sequence ID" value="KAK2664156.1"/>
    <property type="molecule type" value="Genomic_DNA"/>
</dbReference>
<dbReference type="Proteomes" id="UP001280121">
    <property type="component" value="Unassembled WGS sequence"/>
</dbReference>